<keyword evidence="2" id="KW-1185">Reference proteome</keyword>
<protein>
    <submittedName>
        <fullName evidence="1">Uncharacterized protein</fullName>
    </submittedName>
</protein>
<accession>A0ABR1ELU7</accession>
<evidence type="ECO:0000313" key="1">
    <source>
        <dbReference type="EMBL" id="KAK6763664.1"/>
    </source>
</evidence>
<name>A0ABR1ELU7_NECAM</name>
<reference evidence="1 2" key="1">
    <citation type="submission" date="2023-08" db="EMBL/GenBank/DDBJ databases">
        <title>A Necator americanus chromosomal reference genome.</title>
        <authorList>
            <person name="Ilik V."/>
            <person name="Petrzelkova K.J."/>
            <person name="Pardy F."/>
            <person name="Fuh T."/>
            <person name="Niatou-Singa F.S."/>
            <person name="Gouil Q."/>
            <person name="Baker L."/>
            <person name="Ritchie M.E."/>
            <person name="Jex A.R."/>
            <person name="Gazzola D."/>
            <person name="Li H."/>
            <person name="Toshio Fujiwara R."/>
            <person name="Zhan B."/>
            <person name="Aroian R.V."/>
            <person name="Pafco B."/>
            <person name="Schwarz E.M."/>
        </authorList>
    </citation>
    <scope>NUCLEOTIDE SEQUENCE [LARGE SCALE GENOMIC DNA]</scope>
    <source>
        <strain evidence="1 2">Aroian</strain>
        <tissue evidence="1">Whole animal</tissue>
    </source>
</reference>
<evidence type="ECO:0000313" key="2">
    <source>
        <dbReference type="Proteomes" id="UP001303046"/>
    </source>
</evidence>
<sequence length="127" mass="14565">MDNIDKEYDRLAEHIYDCANKAESFKTTKRRLSLETFELIRQRGAAQAAGNQVLTSELARVRREGIKEVLKERRAEVLAEAAEVGKSICYARQVDFASRKTRRTALRNPKETTVASRRGMEKIIYDS</sequence>
<dbReference type="EMBL" id="JAVFWL010000006">
    <property type="protein sequence ID" value="KAK6763664.1"/>
    <property type="molecule type" value="Genomic_DNA"/>
</dbReference>
<gene>
    <name evidence="1" type="primary">Necator_chrX.g24278</name>
    <name evidence="1" type="ORF">RB195_024113</name>
</gene>
<dbReference type="Proteomes" id="UP001303046">
    <property type="component" value="Unassembled WGS sequence"/>
</dbReference>
<proteinExistence type="predicted"/>
<organism evidence="1 2">
    <name type="scientific">Necator americanus</name>
    <name type="common">Human hookworm</name>
    <dbReference type="NCBI Taxonomy" id="51031"/>
    <lineage>
        <taxon>Eukaryota</taxon>
        <taxon>Metazoa</taxon>
        <taxon>Ecdysozoa</taxon>
        <taxon>Nematoda</taxon>
        <taxon>Chromadorea</taxon>
        <taxon>Rhabditida</taxon>
        <taxon>Rhabditina</taxon>
        <taxon>Rhabditomorpha</taxon>
        <taxon>Strongyloidea</taxon>
        <taxon>Ancylostomatidae</taxon>
        <taxon>Bunostominae</taxon>
        <taxon>Necator</taxon>
    </lineage>
</organism>
<comment type="caution">
    <text evidence="1">The sequence shown here is derived from an EMBL/GenBank/DDBJ whole genome shotgun (WGS) entry which is preliminary data.</text>
</comment>